<dbReference type="STRING" id="886738.Nlim_1306"/>
<organism evidence="3">
    <name type="scientific">Candidatus Nitrosarchaeum limnium SFB1</name>
    <dbReference type="NCBI Taxonomy" id="886738"/>
    <lineage>
        <taxon>Archaea</taxon>
        <taxon>Nitrososphaerota</taxon>
        <taxon>Nitrososphaeria</taxon>
        <taxon>Nitrosopumilales</taxon>
        <taxon>Nitrosopumilaceae</taxon>
        <taxon>Nitrosarchaeum</taxon>
    </lineage>
</organism>
<feature type="domain" description="Glycosyl transferase family 28 C-terminal" evidence="2">
    <location>
        <begin position="197"/>
        <end position="295"/>
    </location>
</feature>
<gene>
    <name evidence="3" type="ORF">Nlim_1306</name>
</gene>
<protein>
    <submittedName>
        <fullName evidence="3">Glycosyltransferase family 28 protein</fullName>
    </submittedName>
</protein>
<dbReference type="GO" id="GO:0016758">
    <property type="term" value="F:hexosyltransferase activity"/>
    <property type="evidence" value="ECO:0007669"/>
    <property type="project" value="InterPro"/>
</dbReference>
<dbReference type="PATRIC" id="fig|886738.10.peg.1432"/>
<comment type="similarity">
    <text evidence="1">Belongs to the glycosyltransferase 28 family.</text>
</comment>
<sequence>MTDVNFFSSPIGLGHITRDIAIANNFQNISTKFVTGGGAAKILKSLEFKVEDKYTPPQFVVENGVLKNSTRWLWNYYQYYKKCKKIAKKIIEDDNPKLVLSDEDFASLTVAQEEKIPTVLITDIVQTNFVSGITSFIEKKMNKSMQNIIKKSDVVIIPENGHDEGNIKRVGPIVRQTNFSREELRKKLSFDKKTVVVSIGGTNAGLFLIEKTLETIAKLNQDVDVIVVSGPSLSKKFDDSIKNLGFVDNLHEIIFAADLIVSLAGKSTIDESKAYGTPGIFIPIKGHFEQEDNARGEGFVFDDINKLDKLILEKLEQKRNPVETRGAINAYNIIKKLIN</sequence>
<proteinExistence type="inferred from homology"/>
<dbReference type="Proteomes" id="UP000004348">
    <property type="component" value="Chromosome"/>
</dbReference>
<dbReference type="SUPFAM" id="SSF53756">
    <property type="entry name" value="UDP-Glycosyltransferase/glycogen phosphorylase"/>
    <property type="match status" value="1"/>
</dbReference>
<evidence type="ECO:0000256" key="1">
    <source>
        <dbReference type="ARBA" id="ARBA00006962"/>
    </source>
</evidence>
<evidence type="ECO:0000313" key="3">
    <source>
        <dbReference type="EMBL" id="EGG41782.1"/>
    </source>
</evidence>
<keyword evidence="3" id="KW-0808">Transferase</keyword>
<accession>F3KLC6</accession>
<dbReference type="Gene3D" id="3.40.50.2000">
    <property type="entry name" value="Glycogen Phosphorylase B"/>
    <property type="match status" value="2"/>
</dbReference>
<name>F3KLC6_9ARCH</name>
<comment type="caution">
    <text evidence="3">The sequence shown here is derived from an EMBL/GenBank/DDBJ whole genome shotgun (WGS) entry which is preliminary data.</text>
</comment>
<dbReference type="EMBL" id="AEGP01000047">
    <property type="protein sequence ID" value="EGG41782.1"/>
    <property type="molecule type" value="Genomic_DNA"/>
</dbReference>
<evidence type="ECO:0000259" key="2">
    <source>
        <dbReference type="Pfam" id="PF04101"/>
    </source>
</evidence>
<dbReference type="PANTHER" id="PTHR21015:SF22">
    <property type="entry name" value="GLYCOSYLTRANSFERASE"/>
    <property type="match status" value="1"/>
</dbReference>
<dbReference type="AlphaFoldDB" id="F3KLC6"/>
<dbReference type="PANTHER" id="PTHR21015">
    <property type="entry name" value="UDP-N-ACETYLGLUCOSAMINE--N-ACETYLMURAMYL-(PENTAPEPTIDE) PYROPHOSPHORYL-UNDECAPRENOL N-ACETYLGLUCOSAMINE TRANSFERASE 1"/>
    <property type="match status" value="1"/>
</dbReference>
<dbReference type="InterPro" id="IPR007235">
    <property type="entry name" value="Glyco_trans_28_C"/>
</dbReference>
<dbReference type="Pfam" id="PF04101">
    <property type="entry name" value="Glyco_tran_28_C"/>
    <property type="match status" value="1"/>
</dbReference>
<reference evidence="3" key="1">
    <citation type="journal article" date="2011" name="PLoS ONE">
        <title>Genome of a low-salinity ammonia-oxidizing archaeon determined by single-cell and metagenomic analysis.</title>
        <authorList>
            <person name="Blainey P.C."/>
            <person name="Mosier A.C."/>
            <person name="Potanina A."/>
            <person name="Francis C.A."/>
            <person name="Quake S.R."/>
        </authorList>
    </citation>
    <scope>NUCLEOTIDE SEQUENCE [LARGE SCALE GENOMIC DNA]</scope>
    <source>
        <strain evidence="3">SFB1</strain>
    </source>
</reference>
<dbReference type="HOGENOM" id="CLU_945330_0_0_2"/>